<organism evidence="1 2">
    <name type="scientific">Micromonospora olivasterospora</name>
    <dbReference type="NCBI Taxonomy" id="1880"/>
    <lineage>
        <taxon>Bacteria</taxon>
        <taxon>Bacillati</taxon>
        <taxon>Actinomycetota</taxon>
        <taxon>Actinomycetes</taxon>
        <taxon>Micromonosporales</taxon>
        <taxon>Micromonosporaceae</taxon>
        <taxon>Micromonospora</taxon>
    </lineage>
</organism>
<gene>
    <name evidence="1" type="ORF">JD77_00294</name>
</gene>
<accession>A0A562I3R9</accession>
<protein>
    <submittedName>
        <fullName evidence="1">Uncharacterized protein</fullName>
    </submittedName>
</protein>
<keyword evidence="2" id="KW-1185">Reference proteome</keyword>
<evidence type="ECO:0000313" key="2">
    <source>
        <dbReference type="Proteomes" id="UP000319825"/>
    </source>
</evidence>
<comment type="caution">
    <text evidence="1">The sequence shown here is derived from an EMBL/GenBank/DDBJ whole genome shotgun (WGS) entry which is preliminary data.</text>
</comment>
<reference evidence="1 2" key="1">
    <citation type="submission" date="2019-07" db="EMBL/GenBank/DDBJ databases">
        <title>R&amp;d 2014.</title>
        <authorList>
            <person name="Klenk H.-P."/>
        </authorList>
    </citation>
    <scope>NUCLEOTIDE SEQUENCE [LARGE SCALE GENOMIC DNA]</scope>
    <source>
        <strain evidence="1 2">DSM 43868</strain>
    </source>
</reference>
<proteinExistence type="predicted"/>
<evidence type="ECO:0000313" key="1">
    <source>
        <dbReference type="EMBL" id="TWH65358.1"/>
    </source>
</evidence>
<name>A0A562I3R9_MICOL</name>
<dbReference type="AlphaFoldDB" id="A0A562I3R9"/>
<dbReference type="Proteomes" id="UP000319825">
    <property type="component" value="Unassembled WGS sequence"/>
</dbReference>
<sequence>MVGAKRLDVGELDLGEVRGLLGAGWWAAAGTGTNGQAAAANQASIVRSTSPGGNGVVLFGTDPTFRLHPKGLQPQLGRALLWAARP</sequence>
<dbReference type="EMBL" id="VLKE01000001">
    <property type="protein sequence ID" value="TWH65358.1"/>
    <property type="molecule type" value="Genomic_DNA"/>
</dbReference>